<evidence type="ECO:0000313" key="1">
    <source>
        <dbReference type="EMBL" id="NHZ81866.1"/>
    </source>
</evidence>
<reference evidence="1 2" key="1">
    <citation type="submission" date="2019-10" db="EMBL/GenBank/DDBJ databases">
        <title>Taxonomy of Antarctic Massilia spp.: description of Massilia rubra sp. nov., Massilia aquatica sp. nov., Massilia mucilaginosa sp. nov., Massilia frigida sp. nov. isolated from streams, lakes and regoliths.</title>
        <authorList>
            <person name="Holochova P."/>
            <person name="Sedlacek I."/>
            <person name="Kralova S."/>
            <person name="Maslanova I."/>
            <person name="Busse H.-J."/>
            <person name="Stankova E."/>
            <person name="Vrbovska V."/>
            <person name="Kovarovic V."/>
            <person name="Bartak M."/>
            <person name="Svec P."/>
            <person name="Pantucek R."/>
        </authorList>
    </citation>
    <scope>NUCLEOTIDE SEQUENCE [LARGE SCALE GENOMIC DNA]</scope>
    <source>
        <strain evidence="1 2">CCM 8695</strain>
    </source>
</reference>
<accession>A0ABX0NF37</accession>
<dbReference type="RefSeq" id="WP_167089365.1">
    <property type="nucleotide sequence ID" value="NZ_WHJG01000026.1"/>
</dbReference>
<name>A0ABX0NF37_9BURK</name>
<sequence>MPSLAMSGTLAAGEALSQAIDTPAAARSAAQWQRTAIDDIEAAYRLTLENHPCTYDTANPGLRNNLAVAREQGLALAAKVTNGAPSVPGFATGRWKNQPATNSIFSATGDDGGAGRIAPRVCGVALHAPG</sequence>
<dbReference type="Proteomes" id="UP000621455">
    <property type="component" value="Unassembled WGS sequence"/>
</dbReference>
<dbReference type="EMBL" id="WHJG01000026">
    <property type="protein sequence ID" value="NHZ81866.1"/>
    <property type="molecule type" value="Genomic_DNA"/>
</dbReference>
<evidence type="ECO:0000313" key="2">
    <source>
        <dbReference type="Proteomes" id="UP000621455"/>
    </source>
</evidence>
<comment type="caution">
    <text evidence="1">The sequence shown here is derived from an EMBL/GenBank/DDBJ whole genome shotgun (WGS) entry which is preliminary data.</text>
</comment>
<organism evidence="1 2">
    <name type="scientific">Massilia frigida</name>
    <dbReference type="NCBI Taxonomy" id="2609281"/>
    <lineage>
        <taxon>Bacteria</taxon>
        <taxon>Pseudomonadati</taxon>
        <taxon>Pseudomonadota</taxon>
        <taxon>Betaproteobacteria</taxon>
        <taxon>Burkholderiales</taxon>
        <taxon>Oxalobacteraceae</taxon>
        <taxon>Telluria group</taxon>
        <taxon>Massilia</taxon>
    </lineage>
</organism>
<keyword evidence="2" id="KW-1185">Reference proteome</keyword>
<proteinExistence type="predicted"/>
<gene>
    <name evidence="1" type="ORF">F2P44_21680</name>
</gene>
<protein>
    <submittedName>
        <fullName evidence="1">Uncharacterized protein</fullName>
    </submittedName>
</protein>